<dbReference type="PROSITE" id="PS50240">
    <property type="entry name" value="TRYPSIN_DOM"/>
    <property type="match status" value="1"/>
</dbReference>
<organism evidence="7 8">
    <name type="scientific">Ignelater luminosus</name>
    <name type="common">Cucubano</name>
    <name type="synonym">Pyrophorus luminosus</name>
    <dbReference type="NCBI Taxonomy" id="2038154"/>
    <lineage>
        <taxon>Eukaryota</taxon>
        <taxon>Metazoa</taxon>
        <taxon>Ecdysozoa</taxon>
        <taxon>Arthropoda</taxon>
        <taxon>Hexapoda</taxon>
        <taxon>Insecta</taxon>
        <taxon>Pterygota</taxon>
        <taxon>Neoptera</taxon>
        <taxon>Endopterygota</taxon>
        <taxon>Coleoptera</taxon>
        <taxon>Polyphaga</taxon>
        <taxon>Elateriformia</taxon>
        <taxon>Elateroidea</taxon>
        <taxon>Elateridae</taxon>
        <taxon>Agrypninae</taxon>
        <taxon>Pyrophorini</taxon>
        <taxon>Ignelater</taxon>
    </lineage>
</organism>
<evidence type="ECO:0000256" key="5">
    <source>
        <dbReference type="ARBA" id="ARBA00023157"/>
    </source>
</evidence>
<dbReference type="FunFam" id="2.40.10.10:FF:000068">
    <property type="entry name" value="transmembrane protease serine 2"/>
    <property type="match status" value="1"/>
</dbReference>
<protein>
    <recommendedName>
        <fullName evidence="6">Peptidase S1 domain-containing protein</fullName>
    </recommendedName>
</protein>
<evidence type="ECO:0000256" key="4">
    <source>
        <dbReference type="ARBA" id="ARBA00022825"/>
    </source>
</evidence>
<evidence type="ECO:0000256" key="1">
    <source>
        <dbReference type="ARBA" id="ARBA00007664"/>
    </source>
</evidence>
<comment type="similarity">
    <text evidence="1">Belongs to the peptidase S1 family.</text>
</comment>
<dbReference type="InterPro" id="IPR050430">
    <property type="entry name" value="Peptidase_S1"/>
</dbReference>
<dbReference type="EMBL" id="VTPC01000541">
    <property type="protein sequence ID" value="KAF2905423.1"/>
    <property type="molecule type" value="Genomic_DNA"/>
</dbReference>
<dbReference type="GO" id="GO:0004252">
    <property type="term" value="F:serine-type endopeptidase activity"/>
    <property type="evidence" value="ECO:0007669"/>
    <property type="project" value="InterPro"/>
</dbReference>
<dbReference type="PANTHER" id="PTHR24276:SF96">
    <property type="entry name" value="PEPTIDASE S1 DOMAIN-CONTAINING PROTEIN"/>
    <property type="match status" value="1"/>
</dbReference>
<dbReference type="Gene3D" id="2.40.10.10">
    <property type="entry name" value="Trypsin-like serine proteases"/>
    <property type="match status" value="1"/>
</dbReference>
<comment type="caution">
    <text evidence="7">The sequence shown here is derived from an EMBL/GenBank/DDBJ whole genome shotgun (WGS) entry which is preliminary data.</text>
</comment>
<dbReference type="SUPFAM" id="SSF50494">
    <property type="entry name" value="Trypsin-like serine proteases"/>
    <property type="match status" value="1"/>
</dbReference>
<keyword evidence="3" id="KW-0378">Hydrolase</keyword>
<evidence type="ECO:0000256" key="3">
    <source>
        <dbReference type="ARBA" id="ARBA00022801"/>
    </source>
</evidence>
<dbReference type="InterPro" id="IPR001314">
    <property type="entry name" value="Peptidase_S1A"/>
</dbReference>
<evidence type="ECO:0000313" key="8">
    <source>
        <dbReference type="Proteomes" id="UP000801492"/>
    </source>
</evidence>
<dbReference type="InterPro" id="IPR043504">
    <property type="entry name" value="Peptidase_S1_PA_chymotrypsin"/>
</dbReference>
<keyword evidence="2" id="KW-0645">Protease</keyword>
<dbReference type="PANTHER" id="PTHR24276">
    <property type="entry name" value="POLYSERASE-RELATED"/>
    <property type="match status" value="1"/>
</dbReference>
<dbReference type="InterPro" id="IPR018114">
    <property type="entry name" value="TRYPSIN_HIS"/>
</dbReference>
<dbReference type="Pfam" id="PF00089">
    <property type="entry name" value="Trypsin"/>
    <property type="match status" value="1"/>
</dbReference>
<dbReference type="PROSITE" id="PS00134">
    <property type="entry name" value="TRYPSIN_HIS"/>
    <property type="match status" value="1"/>
</dbReference>
<evidence type="ECO:0000313" key="7">
    <source>
        <dbReference type="EMBL" id="KAF2905423.1"/>
    </source>
</evidence>
<dbReference type="PRINTS" id="PR00722">
    <property type="entry name" value="CHYMOTRYPSIN"/>
</dbReference>
<name>A0A8K0DFV0_IGNLU</name>
<keyword evidence="8" id="KW-1185">Reference proteome</keyword>
<evidence type="ECO:0000259" key="6">
    <source>
        <dbReference type="PROSITE" id="PS50240"/>
    </source>
</evidence>
<reference evidence="7" key="1">
    <citation type="submission" date="2019-08" db="EMBL/GenBank/DDBJ databases">
        <title>The genome of the North American firefly Photinus pyralis.</title>
        <authorList>
            <consortium name="Photinus pyralis genome working group"/>
            <person name="Fallon T.R."/>
            <person name="Sander Lower S.E."/>
            <person name="Weng J.-K."/>
        </authorList>
    </citation>
    <scope>NUCLEOTIDE SEQUENCE</scope>
    <source>
        <strain evidence="7">TRF0915ILg1</strain>
        <tissue evidence="7">Whole body</tissue>
    </source>
</reference>
<dbReference type="OrthoDB" id="7166756at2759"/>
<sequence length="294" mass="33487">MESHKVVELIPIIGGRAENISAYNYVASLNHKDLHICSAVILDKDWLLTAAHCVVRYRRKKLKVVAGVTDLLHPTIGTKQETNVVKIVIHENYGLKNQSSVLNNVALIKVQVSLNISTYVGKAKISNIQDEQINRYFLSCRVLGWGSRREVNKDEIDFALEPRKFNNLISVELYLLPDALCQKVFSIQKAENFLCIGTLDNFYLKCPSDAGSPVICMNMVVGIPSHTTDLCQVILVTRTDLYSNWINNKIKLHNVSKSYNGREKHITKSCQAYFKLKEYFLHVIVNCFLLHFLY</sequence>
<dbReference type="InterPro" id="IPR009003">
    <property type="entry name" value="Peptidase_S1_PA"/>
</dbReference>
<proteinExistence type="inferred from homology"/>
<dbReference type="CDD" id="cd00190">
    <property type="entry name" value="Tryp_SPc"/>
    <property type="match status" value="1"/>
</dbReference>
<dbReference type="SMART" id="SM00020">
    <property type="entry name" value="Tryp_SPc"/>
    <property type="match status" value="1"/>
</dbReference>
<gene>
    <name evidence="7" type="ORF">ILUMI_00749</name>
</gene>
<dbReference type="AlphaFoldDB" id="A0A8K0DFV0"/>
<dbReference type="GO" id="GO:0006508">
    <property type="term" value="P:proteolysis"/>
    <property type="evidence" value="ECO:0007669"/>
    <property type="project" value="UniProtKB-KW"/>
</dbReference>
<dbReference type="InterPro" id="IPR001254">
    <property type="entry name" value="Trypsin_dom"/>
</dbReference>
<feature type="domain" description="Peptidase S1" evidence="6">
    <location>
        <begin position="12"/>
        <end position="251"/>
    </location>
</feature>
<keyword evidence="5" id="KW-1015">Disulfide bond</keyword>
<accession>A0A8K0DFV0</accession>
<dbReference type="Proteomes" id="UP000801492">
    <property type="component" value="Unassembled WGS sequence"/>
</dbReference>
<evidence type="ECO:0000256" key="2">
    <source>
        <dbReference type="ARBA" id="ARBA00022670"/>
    </source>
</evidence>
<keyword evidence="4" id="KW-0720">Serine protease</keyword>